<dbReference type="EMBL" id="BARV01043227">
    <property type="protein sequence ID" value="GAI54986.1"/>
    <property type="molecule type" value="Genomic_DNA"/>
</dbReference>
<organism evidence="1">
    <name type="scientific">marine sediment metagenome</name>
    <dbReference type="NCBI Taxonomy" id="412755"/>
    <lineage>
        <taxon>unclassified sequences</taxon>
        <taxon>metagenomes</taxon>
        <taxon>ecological metagenomes</taxon>
    </lineage>
</organism>
<feature type="non-terminal residue" evidence="1">
    <location>
        <position position="1"/>
    </location>
</feature>
<feature type="non-terminal residue" evidence="1">
    <location>
        <position position="115"/>
    </location>
</feature>
<name>X1QJL8_9ZZZZ</name>
<evidence type="ECO:0000313" key="1">
    <source>
        <dbReference type="EMBL" id="GAI54986.1"/>
    </source>
</evidence>
<comment type="caution">
    <text evidence="1">The sequence shown here is derived from an EMBL/GenBank/DDBJ whole genome shotgun (WGS) entry which is preliminary data.</text>
</comment>
<dbReference type="AlphaFoldDB" id="X1QJL8"/>
<sequence>TKRILLKPNEEKKIFWIIGSPINLEEGYTYKSLTEVKSIFGAVDSDEIIFSEDKKVYSLNEIEERLDELIKKEEKKDFDFNCMLDKNDYYKYETVNIECALINEGITDFKNIVVC</sequence>
<proteinExistence type="predicted"/>
<accession>X1QJL8</accession>
<gene>
    <name evidence="1" type="ORF">S06H3_64623</name>
</gene>
<reference evidence="1" key="1">
    <citation type="journal article" date="2014" name="Front. Microbiol.">
        <title>High frequency of phylogenetically diverse reductive dehalogenase-homologous genes in deep subseafloor sedimentary metagenomes.</title>
        <authorList>
            <person name="Kawai M."/>
            <person name="Futagami T."/>
            <person name="Toyoda A."/>
            <person name="Takaki Y."/>
            <person name="Nishi S."/>
            <person name="Hori S."/>
            <person name="Arai W."/>
            <person name="Tsubouchi T."/>
            <person name="Morono Y."/>
            <person name="Uchiyama I."/>
            <person name="Ito T."/>
            <person name="Fujiyama A."/>
            <person name="Inagaki F."/>
            <person name="Takami H."/>
        </authorList>
    </citation>
    <scope>NUCLEOTIDE SEQUENCE</scope>
    <source>
        <strain evidence="1">Expedition CK06-06</strain>
    </source>
</reference>
<protein>
    <submittedName>
        <fullName evidence="1">Uncharacterized protein</fullName>
    </submittedName>
</protein>